<dbReference type="AlphaFoldDB" id="A0A2S6MXH6"/>
<dbReference type="InterPro" id="IPR007428">
    <property type="entry name" value="MlaA"/>
</dbReference>
<dbReference type="Proteomes" id="UP000239724">
    <property type="component" value="Unassembled WGS sequence"/>
</dbReference>
<keyword evidence="2 3" id="KW-0732">Signal</keyword>
<evidence type="ECO:0000313" key="5">
    <source>
        <dbReference type="Proteomes" id="UP000239724"/>
    </source>
</evidence>
<feature type="signal peptide" evidence="3">
    <location>
        <begin position="1"/>
        <end position="32"/>
    </location>
</feature>
<sequence length="274" mass="29951">MRSVPPVRPPLGGTFRLLALSALVTVNVAACATRPPASDPDALADYEQTNDPLEPTNRVFYAINNGLDTVILKPAAEAYRWALPGGVRRGIHNMLSNLGTPPQLANDMLEGKPRRAGDTAMRFVINSTVGVLGIFDVATKWGYPNHDSDFGMTLASWGVPEGPFLFLPVLGPSDPRDAAGFGVNIALDPFTWIGGPGQIGWTAFNWTRYGLNAVDTRERVLDSLEQIKKTALDPYATFRSLYRQHRHAQIEEMRNDNRATVPVWFPAAAAQPSK</sequence>
<dbReference type="RefSeq" id="WP_104522204.1">
    <property type="nucleotide sequence ID" value="NZ_NHRY01000263.1"/>
</dbReference>
<dbReference type="OrthoDB" id="9785326at2"/>
<dbReference type="EMBL" id="NHRY01000263">
    <property type="protein sequence ID" value="PPQ27065.1"/>
    <property type="molecule type" value="Genomic_DNA"/>
</dbReference>
<organism evidence="4 5">
    <name type="scientific">Rhodopila globiformis</name>
    <name type="common">Rhodopseudomonas globiformis</name>
    <dbReference type="NCBI Taxonomy" id="1071"/>
    <lineage>
        <taxon>Bacteria</taxon>
        <taxon>Pseudomonadati</taxon>
        <taxon>Pseudomonadota</taxon>
        <taxon>Alphaproteobacteria</taxon>
        <taxon>Acetobacterales</taxon>
        <taxon>Acetobacteraceae</taxon>
        <taxon>Rhodopila</taxon>
    </lineage>
</organism>
<name>A0A2S6MXH6_RHOGL</name>
<evidence type="ECO:0000313" key="4">
    <source>
        <dbReference type="EMBL" id="PPQ27065.1"/>
    </source>
</evidence>
<dbReference type="PANTHER" id="PTHR30035">
    <property type="entry name" value="LIPOPROTEIN VACJ-RELATED"/>
    <property type="match status" value="1"/>
</dbReference>
<protein>
    <recommendedName>
        <fullName evidence="6">ABC transporter</fullName>
    </recommendedName>
</protein>
<dbReference type="GO" id="GO:0016020">
    <property type="term" value="C:membrane"/>
    <property type="evidence" value="ECO:0007669"/>
    <property type="project" value="InterPro"/>
</dbReference>
<dbReference type="Pfam" id="PF04333">
    <property type="entry name" value="MlaA"/>
    <property type="match status" value="1"/>
</dbReference>
<evidence type="ECO:0000256" key="1">
    <source>
        <dbReference type="ARBA" id="ARBA00010634"/>
    </source>
</evidence>
<keyword evidence="5" id="KW-1185">Reference proteome</keyword>
<comment type="caution">
    <text evidence="4">The sequence shown here is derived from an EMBL/GenBank/DDBJ whole genome shotgun (WGS) entry which is preliminary data.</text>
</comment>
<dbReference type="PRINTS" id="PR01805">
    <property type="entry name" value="VACJLIPOPROT"/>
</dbReference>
<evidence type="ECO:0008006" key="6">
    <source>
        <dbReference type="Google" id="ProtNLM"/>
    </source>
</evidence>
<dbReference type="GO" id="GO:0120010">
    <property type="term" value="P:intermembrane phospholipid transfer"/>
    <property type="evidence" value="ECO:0007669"/>
    <property type="project" value="TreeGrafter"/>
</dbReference>
<dbReference type="PANTHER" id="PTHR30035:SF3">
    <property type="entry name" value="INTERMEMBRANE PHOSPHOLIPID TRANSPORT SYSTEM LIPOPROTEIN MLAA"/>
    <property type="match status" value="1"/>
</dbReference>
<comment type="similarity">
    <text evidence="1">Belongs to the MlaA family.</text>
</comment>
<proteinExistence type="inferred from homology"/>
<accession>A0A2S6MXH6</accession>
<reference evidence="4 5" key="1">
    <citation type="journal article" date="2018" name="Arch. Microbiol.">
        <title>New insights into the metabolic potential of the phototrophic purple bacterium Rhodopila globiformis DSM 161(T) from its draft genome sequence and evidence for a vanadium-dependent nitrogenase.</title>
        <authorList>
            <person name="Imhoff J.F."/>
            <person name="Rahn T."/>
            <person name="Kunzel S."/>
            <person name="Neulinger S.C."/>
        </authorList>
    </citation>
    <scope>NUCLEOTIDE SEQUENCE [LARGE SCALE GENOMIC DNA]</scope>
    <source>
        <strain evidence="4 5">DSM 161</strain>
    </source>
</reference>
<gene>
    <name evidence="4" type="ORF">CCS01_28420</name>
</gene>
<feature type="chain" id="PRO_5015739144" description="ABC transporter" evidence="3">
    <location>
        <begin position="33"/>
        <end position="274"/>
    </location>
</feature>
<evidence type="ECO:0000256" key="3">
    <source>
        <dbReference type="SAM" id="SignalP"/>
    </source>
</evidence>
<evidence type="ECO:0000256" key="2">
    <source>
        <dbReference type="ARBA" id="ARBA00022729"/>
    </source>
</evidence>